<organism evidence="1 2">
    <name type="scientific">Nicotiana tabacum</name>
    <name type="common">Common tobacco</name>
    <dbReference type="NCBI Taxonomy" id="4097"/>
    <lineage>
        <taxon>Eukaryota</taxon>
        <taxon>Viridiplantae</taxon>
        <taxon>Streptophyta</taxon>
        <taxon>Embryophyta</taxon>
        <taxon>Tracheophyta</taxon>
        <taxon>Spermatophyta</taxon>
        <taxon>Magnoliopsida</taxon>
        <taxon>eudicotyledons</taxon>
        <taxon>Gunneridae</taxon>
        <taxon>Pentapetalae</taxon>
        <taxon>asterids</taxon>
        <taxon>lamiids</taxon>
        <taxon>Solanales</taxon>
        <taxon>Solanaceae</taxon>
        <taxon>Nicotianoideae</taxon>
        <taxon>Nicotianeae</taxon>
        <taxon>Nicotiana</taxon>
    </lineage>
</organism>
<name>A0AC58U5Y8_TOBAC</name>
<protein>
    <submittedName>
        <fullName evidence="2">Uncharacterized protein LOC142178951</fullName>
    </submittedName>
</protein>
<keyword evidence="1" id="KW-1185">Reference proteome</keyword>
<gene>
    <name evidence="2" type="primary">LOC142178951</name>
</gene>
<sequence length="262" mass="29710">MRVNGKPIRVMIDTGATHNYLASTQVERLSLVVGKDRGRVKAIKSPHQQVDGIAKEVPVKLGPYEGKFNMRMVIIDDLELIVGLEFLRQTNTMPVPYADMLLMMGTNQAKSCIIPCMPMNMAAENISVLQLKKGVKRHEPTFLVTLCIEDIKHSWGLIPAAVKELLLESEDVMPQDMPKRLPPRRIVDHEIHLVLSVKPPARAPYRLSQPKLTELRRQFTKILDIRINVPSKSIYGSSMLFQKKHDGSPRLYVDYRALKKSP</sequence>
<dbReference type="RefSeq" id="XP_075104870.1">
    <property type="nucleotide sequence ID" value="XM_075248769.1"/>
</dbReference>
<reference evidence="2" key="2">
    <citation type="submission" date="2025-08" db="UniProtKB">
        <authorList>
            <consortium name="RefSeq"/>
        </authorList>
    </citation>
    <scope>IDENTIFICATION</scope>
    <source>
        <tissue evidence="2">Leaf</tissue>
    </source>
</reference>
<evidence type="ECO:0000313" key="1">
    <source>
        <dbReference type="Proteomes" id="UP000790787"/>
    </source>
</evidence>
<evidence type="ECO:0000313" key="2">
    <source>
        <dbReference type="RefSeq" id="XP_075104870.1"/>
    </source>
</evidence>
<dbReference type="Proteomes" id="UP000790787">
    <property type="component" value="Chromosome 3"/>
</dbReference>
<accession>A0AC58U5Y8</accession>
<reference evidence="1" key="1">
    <citation type="journal article" date="2014" name="Nat. Commun.">
        <title>The tobacco genome sequence and its comparison with those of tomato and potato.</title>
        <authorList>
            <person name="Sierro N."/>
            <person name="Battey J.N."/>
            <person name="Ouadi S."/>
            <person name="Bakaher N."/>
            <person name="Bovet L."/>
            <person name="Willig A."/>
            <person name="Goepfert S."/>
            <person name="Peitsch M.C."/>
            <person name="Ivanov N.V."/>
        </authorList>
    </citation>
    <scope>NUCLEOTIDE SEQUENCE [LARGE SCALE GENOMIC DNA]</scope>
</reference>
<proteinExistence type="predicted"/>